<evidence type="ECO:0000313" key="3">
    <source>
        <dbReference type="Proteomes" id="UP001262889"/>
    </source>
</evidence>
<keyword evidence="3" id="KW-1185">Reference proteome</keyword>
<proteinExistence type="predicted"/>
<feature type="transmembrane region" description="Helical" evidence="1">
    <location>
        <begin position="28"/>
        <end position="47"/>
    </location>
</feature>
<name>A0ABU3C674_9FLAO</name>
<sequence length="50" mass="5648">MENTNKHNHSTEDYIVEDNKKTRFGGTFIAIILIILIAAVAITGVFLDLW</sequence>
<evidence type="ECO:0000256" key="1">
    <source>
        <dbReference type="SAM" id="Phobius"/>
    </source>
</evidence>
<keyword evidence="1" id="KW-0472">Membrane</keyword>
<evidence type="ECO:0000313" key="2">
    <source>
        <dbReference type="EMBL" id="MDT0641773.1"/>
    </source>
</evidence>
<gene>
    <name evidence="2" type="ORF">RM553_02910</name>
</gene>
<protein>
    <submittedName>
        <fullName evidence="2">Uncharacterized protein</fullName>
    </submittedName>
</protein>
<keyword evidence="1" id="KW-0812">Transmembrane</keyword>
<dbReference type="EMBL" id="JAVRHQ010000002">
    <property type="protein sequence ID" value="MDT0641773.1"/>
    <property type="molecule type" value="Genomic_DNA"/>
</dbReference>
<reference evidence="2 3" key="1">
    <citation type="submission" date="2023-09" db="EMBL/GenBank/DDBJ databases">
        <authorList>
            <person name="Rey-Velasco X."/>
        </authorList>
    </citation>
    <scope>NUCLEOTIDE SEQUENCE [LARGE SCALE GENOMIC DNA]</scope>
    <source>
        <strain evidence="2 3">F363</strain>
    </source>
</reference>
<keyword evidence="1" id="KW-1133">Transmembrane helix</keyword>
<organism evidence="2 3">
    <name type="scientific">Autumnicola tepida</name>
    <dbReference type="NCBI Taxonomy" id="3075595"/>
    <lineage>
        <taxon>Bacteria</taxon>
        <taxon>Pseudomonadati</taxon>
        <taxon>Bacteroidota</taxon>
        <taxon>Flavobacteriia</taxon>
        <taxon>Flavobacteriales</taxon>
        <taxon>Flavobacteriaceae</taxon>
        <taxon>Autumnicola</taxon>
    </lineage>
</organism>
<comment type="caution">
    <text evidence="2">The sequence shown here is derived from an EMBL/GenBank/DDBJ whole genome shotgun (WGS) entry which is preliminary data.</text>
</comment>
<dbReference type="RefSeq" id="WP_311533483.1">
    <property type="nucleotide sequence ID" value="NZ_JAVRHQ010000002.1"/>
</dbReference>
<dbReference type="Proteomes" id="UP001262889">
    <property type="component" value="Unassembled WGS sequence"/>
</dbReference>
<accession>A0ABU3C674</accession>